<feature type="region of interest" description="Disordered" evidence="1">
    <location>
        <begin position="64"/>
        <end position="85"/>
    </location>
</feature>
<dbReference type="EMBL" id="LXFE01000571">
    <property type="protein sequence ID" value="OLL24914.1"/>
    <property type="molecule type" value="Genomic_DNA"/>
</dbReference>
<proteinExistence type="predicted"/>
<accession>A0A1U7LQJ2</accession>
<keyword evidence="3" id="KW-1185">Reference proteome</keyword>
<organism evidence="2 3">
    <name type="scientific">Neolecta irregularis (strain DAH-3)</name>
    <dbReference type="NCBI Taxonomy" id="1198029"/>
    <lineage>
        <taxon>Eukaryota</taxon>
        <taxon>Fungi</taxon>
        <taxon>Dikarya</taxon>
        <taxon>Ascomycota</taxon>
        <taxon>Taphrinomycotina</taxon>
        <taxon>Neolectales</taxon>
        <taxon>Neolectaceae</taxon>
        <taxon>Neolecta</taxon>
    </lineage>
</organism>
<evidence type="ECO:0000313" key="3">
    <source>
        <dbReference type="Proteomes" id="UP000186594"/>
    </source>
</evidence>
<gene>
    <name evidence="2" type="ORF">NEOLI_002797</name>
</gene>
<reference evidence="2 3" key="1">
    <citation type="submission" date="2016-04" db="EMBL/GenBank/DDBJ databases">
        <title>Evolutionary innovation and constraint leading to complex multicellularity in the Ascomycota.</title>
        <authorList>
            <person name="Cisse O."/>
            <person name="Nguyen A."/>
            <person name="Hewitt D.A."/>
            <person name="Jedd G."/>
            <person name="Stajich J.E."/>
        </authorList>
    </citation>
    <scope>NUCLEOTIDE SEQUENCE [LARGE SCALE GENOMIC DNA]</scope>
    <source>
        <strain evidence="2 3">DAH-3</strain>
    </source>
</reference>
<feature type="region of interest" description="Disordered" evidence="1">
    <location>
        <begin position="26"/>
        <end position="46"/>
    </location>
</feature>
<dbReference type="AlphaFoldDB" id="A0A1U7LQJ2"/>
<evidence type="ECO:0000256" key="1">
    <source>
        <dbReference type="SAM" id="MobiDB-lite"/>
    </source>
</evidence>
<dbReference type="Proteomes" id="UP000186594">
    <property type="component" value="Unassembled WGS sequence"/>
</dbReference>
<protein>
    <submittedName>
        <fullName evidence="2">Uncharacterized protein</fullName>
    </submittedName>
</protein>
<feature type="region of interest" description="Disordered" evidence="1">
    <location>
        <begin position="432"/>
        <end position="452"/>
    </location>
</feature>
<sequence length="452" mass="50693">MNWTGGKRSSYSKVALNIKAKQRDFFSQNRLKKRPRSSSGTSGFVSVKKRPGIQFDITRTIKQPLPQLDDNEEDELSYHKESKKSMEFEIEPDQPILPATKKQRLLLLDDWSGLNEPTTLLQPKIKTKRVQRSFLIDRYLNQHLKKSSLQAFVPASTDEVAPAGAHLSSQSGEQRPTCYAYILENGPCQQTRAASLHSVVYDAHLRTTPSDPICQNYQVEKPYIPTSPLNPYLKGLQSKSPLIVPKEQTYIHSSSPASTAWRAFEPDTFVKIPENSLIRNQEDSEWLNFVSVVSGSHTEKMERTRVEGRNNPGIELGEDAQPFAPGDEMSDEPHTSIDKRPCFLQFKEAMVLPVCSSSTEICDRENSGLGSDMDKSSGLAISLNESLTSPYLAREAKNSEASCGCSDLSSMSTPPRGGMGAQRIMFTRPMRGDKGWSRKMCEHSDPIRDWND</sequence>
<name>A0A1U7LQJ2_NEOID</name>
<feature type="compositionally biased region" description="Basic and acidic residues" evidence="1">
    <location>
        <begin position="76"/>
        <end position="85"/>
    </location>
</feature>
<evidence type="ECO:0000313" key="2">
    <source>
        <dbReference type="EMBL" id="OLL24914.1"/>
    </source>
</evidence>
<comment type="caution">
    <text evidence="2">The sequence shown here is derived from an EMBL/GenBank/DDBJ whole genome shotgun (WGS) entry which is preliminary data.</text>
</comment>
<feature type="region of interest" description="Disordered" evidence="1">
    <location>
        <begin position="300"/>
        <end position="334"/>
    </location>
</feature>